<sequence>MKAVIWAAALGCGLSAAEAACPDASLMQNAARGWIAGQRLPDPLVMNMDDARCAYASFRAVLESELGPPVGVKVGFTSPEVQRRFAIDQPVAGLFFAPMLQADGSTLSLTGSRNPYYEADLVVVVKDSAIMRAQTREEVAASLSEVRPFIEFPDIALARNSVPTGPLMAAYGVTPWRGVMGKGIPLAEFADPAAALAGMTVALKLNGTTLAVSRGDHLMGHPLDVVLWLIREGGYEMKPGSIISLGSFASFSPLAPGQRVEVEYNLLGRGMKVSATIVP</sequence>
<dbReference type="InterPro" id="IPR036663">
    <property type="entry name" value="Fumarylacetoacetase_C_sf"/>
</dbReference>
<proteinExistence type="predicted"/>
<dbReference type="Gene3D" id="3.90.850.10">
    <property type="entry name" value="Fumarylacetoacetase-like, C-terminal domain"/>
    <property type="match status" value="1"/>
</dbReference>
<dbReference type="Proteomes" id="UP001251085">
    <property type="component" value="Unassembled WGS sequence"/>
</dbReference>
<evidence type="ECO:0000256" key="1">
    <source>
        <dbReference type="ARBA" id="ARBA00023239"/>
    </source>
</evidence>
<feature type="domain" description="Fumarylacetoacetase-like C-terminal" evidence="3">
    <location>
        <begin position="101"/>
        <end position="268"/>
    </location>
</feature>
<dbReference type="GO" id="GO:0016787">
    <property type="term" value="F:hydrolase activity"/>
    <property type="evidence" value="ECO:0007669"/>
    <property type="project" value="UniProtKB-KW"/>
</dbReference>
<name>A0ABU3EA96_9RHOB</name>
<keyword evidence="2" id="KW-0732">Signal</keyword>
<dbReference type="PANTHER" id="PTHR30143">
    <property type="entry name" value="ACID HYDRATASE"/>
    <property type="match status" value="1"/>
</dbReference>
<dbReference type="SUPFAM" id="SSF56529">
    <property type="entry name" value="FAH"/>
    <property type="match status" value="1"/>
</dbReference>
<dbReference type="PANTHER" id="PTHR30143:SF0">
    <property type="entry name" value="2-KETO-4-PENTENOATE HYDRATASE"/>
    <property type="match status" value="1"/>
</dbReference>
<organism evidence="4 5">
    <name type="scientific">Paracoccus broussonetiae</name>
    <dbReference type="NCBI Taxonomy" id="3075834"/>
    <lineage>
        <taxon>Bacteria</taxon>
        <taxon>Pseudomonadati</taxon>
        <taxon>Pseudomonadota</taxon>
        <taxon>Alphaproteobacteria</taxon>
        <taxon>Rhodobacterales</taxon>
        <taxon>Paracoccaceae</taxon>
        <taxon>Paracoccus</taxon>
    </lineage>
</organism>
<dbReference type="InterPro" id="IPR050772">
    <property type="entry name" value="Hydratase-Decarb/MhpD_sf"/>
</dbReference>
<dbReference type="EMBL" id="JAVRQI010000001">
    <property type="protein sequence ID" value="MDT1060395.1"/>
    <property type="molecule type" value="Genomic_DNA"/>
</dbReference>
<comment type="caution">
    <text evidence="4">The sequence shown here is derived from an EMBL/GenBank/DDBJ whole genome shotgun (WGS) entry which is preliminary data.</text>
</comment>
<keyword evidence="5" id="KW-1185">Reference proteome</keyword>
<evidence type="ECO:0000313" key="5">
    <source>
        <dbReference type="Proteomes" id="UP001251085"/>
    </source>
</evidence>
<feature type="signal peptide" evidence="2">
    <location>
        <begin position="1"/>
        <end position="19"/>
    </location>
</feature>
<feature type="chain" id="PRO_5047258589" evidence="2">
    <location>
        <begin position="20"/>
        <end position="279"/>
    </location>
</feature>
<gene>
    <name evidence="4" type="ORF">RM190_00915</name>
</gene>
<accession>A0ABU3EA96</accession>
<protein>
    <submittedName>
        <fullName evidence="4">Fumarylacetoacetate hydrolase family protein</fullName>
    </submittedName>
</protein>
<keyword evidence="4" id="KW-0378">Hydrolase</keyword>
<evidence type="ECO:0000259" key="3">
    <source>
        <dbReference type="Pfam" id="PF01557"/>
    </source>
</evidence>
<reference evidence="5" key="1">
    <citation type="submission" date="2023-07" db="EMBL/GenBank/DDBJ databases">
        <title>Characterization of two Paracoccaceae strains isolated from Phycosphere and proposal of Xinfangfangia lacusdiani sp. nov.</title>
        <authorList>
            <person name="Deng Y."/>
            <person name="Zhang Y.Q."/>
        </authorList>
    </citation>
    <scope>NUCLEOTIDE SEQUENCE [LARGE SCALE GENOMIC DNA]</scope>
    <source>
        <strain evidence="5">CPCC 101403</strain>
    </source>
</reference>
<evidence type="ECO:0000313" key="4">
    <source>
        <dbReference type="EMBL" id="MDT1060395.1"/>
    </source>
</evidence>
<dbReference type="InterPro" id="IPR011234">
    <property type="entry name" value="Fumarylacetoacetase-like_C"/>
</dbReference>
<dbReference type="Pfam" id="PF01557">
    <property type="entry name" value="FAA_hydrolase"/>
    <property type="match status" value="1"/>
</dbReference>
<dbReference type="RefSeq" id="WP_311757508.1">
    <property type="nucleotide sequence ID" value="NZ_JAVRQI010000001.1"/>
</dbReference>
<evidence type="ECO:0000256" key="2">
    <source>
        <dbReference type="SAM" id="SignalP"/>
    </source>
</evidence>
<keyword evidence="1" id="KW-0456">Lyase</keyword>